<feature type="transmembrane region" description="Helical" evidence="1">
    <location>
        <begin position="50"/>
        <end position="72"/>
    </location>
</feature>
<protein>
    <submittedName>
        <fullName evidence="2">Uncharacterized protein</fullName>
    </submittedName>
</protein>
<keyword evidence="1" id="KW-1133">Transmembrane helix</keyword>
<organism evidence="2 3">
    <name type="scientific">Trichostrongylus colubriformis</name>
    <name type="common">Black scour worm</name>
    <dbReference type="NCBI Taxonomy" id="6319"/>
    <lineage>
        <taxon>Eukaryota</taxon>
        <taxon>Metazoa</taxon>
        <taxon>Ecdysozoa</taxon>
        <taxon>Nematoda</taxon>
        <taxon>Chromadorea</taxon>
        <taxon>Rhabditida</taxon>
        <taxon>Rhabditina</taxon>
        <taxon>Rhabditomorpha</taxon>
        <taxon>Strongyloidea</taxon>
        <taxon>Trichostrongylidae</taxon>
        <taxon>Trichostrongylus</taxon>
    </lineage>
</organism>
<reference evidence="2 3" key="1">
    <citation type="submission" date="2019-10" db="EMBL/GenBank/DDBJ databases">
        <title>Assembly and Annotation for the nematode Trichostrongylus colubriformis.</title>
        <authorList>
            <person name="Martin J."/>
        </authorList>
    </citation>
    <scope>NUCLEOTIDE SEQUENCE [LARGE SCALE GENOMIC DNA]</scope>
    <source>
        <strain evidence="2">G859</strain>
        <tissue evidence="2">Whole worm</tissue>
    </source>
</reference>
<evidence type="ECO:0000313" key="2">
    <source>
        <dbReference type="EMBL" id="KAK5968089.1"/>
    </source>
</evidence>
<evidence type="ECO:0000256" key="1">
    <source>
        <dbReference type="SAM" id="Phobius"/>
    </source>
</evidence>
<dbReference type="AlphaFoldDB" id="A0AAN8IXC3"/>
<accession>A0AAN8IXC3</accession>
<sequence>MLLLDGMIQGAKEVLVVIATVMKRALPAVLAVECALLAWKYSEQVQTGSLLGNVVICVSCVAGACTGGYFGAFGGASAALAIYPCFATVVVGALMGAVLGTFIGSRAAAMITEEIVFLMTQLFRF</sequence>
<comment type="caution">
    <text evidence="2">The sequence shown here is derived from an EMBL/GenBank/DDBJ whole genome shotgun (WGS) entry which is preliminary data.</text>
</comment>
<dbReference type="EMBL" id="WIXE01021752">
    <property type="protein sequence ID" value="KAK5968089.1"/>
    <property type="molecule type" value="Genomic_DNA"/>
</dbReference>
<keyword evidence="3" id="KW-1185">Reference proteome</keyword>
<keyword evidence="1" id="KW-0472">Membrane</keyword>
<dbReference type="Proteomes" id="UP001331761">
    <property type="component" value="Unassembled WGS sequence"/>
</dbReference>
<feature type="transmembrane region" description="Helical" evidence="1">
    <location>
        <begin position="14"/>
        <end position="38"/>
    </location>
</feature>
<proteinExistence type="predicted"/>
<name>A0AAN8IXC3_TRICO</name>
<keyword evidence="1" id="KW-0812">Transmembrane</keyword>
<gene>
    <name evidence="2" type="ORF">GCK32_021701</name>
</gene>
<feature type="transmembrane region" description="Helical" evidence="1">
    <location>
        <begin position="78"/>
        <end position="103"/>
    </location>
</feature>
<evidence type="ECO:0000313" key="3">
    <source>
        <dbReference type="Proteomes" id="UP001331761"/>
    </source>
</evidence>